<accession>A0A3N4JPD3</accession>
<keyword evidence="2" id="KW-1185">Reference proteome</keyword>
<protein>
    <submittedName>
        <fullName evidence="1">Uncharacterized protein</fullName>
    </submittedName>
</protein>
<evidence type="ECO:0000313" key="2">
    <source>
        <dbReference type="Proteomes" id="UP000276215"/>
    </source>
</evidence>
<evidence type="ECO:0000313" key="1">
    <source>
        <dbReference type="EMBL" id="RPA98858.1"/>
    </source>
</evidence>
<feature type="non-terminal residue" evidence="1">
    <location>
        <position position="78"/>
    </location>
</feature>
<organism evidence="1 2">
    <name type="scientific">Choiromyces venosus 120613-1</name>
    <dbReference type="NCBI Taxonomy" id="1336337"/>
    <lineage>
        <taxon>Eukaryota</taxon>
        <taxon>Fungi</taxon>
        <taxon>Dikarya</taxon>
        <taxon>Ascomycota</taxon>
        <taxon>Pezizomycotina</taxon>
        <taxon>Pezizomycetes</taxon>
        <taxon>Pezizales</taxon>
        <taxon>Tuberaceae</taxon>
        <taxon>Choiromyces</taxon>
    </lineage>
</organism>
<sequence length="78" mass="8872">NKWLSEAKELAVYLYLKRLDSIGMSARLLIVTSCGNAILKHNHELDSPISSNNPPPTVGPIWTPCFLEQYPEFHIHKQ</sequence>
<dbReference type="AlphaFoldDB" id="A0A3N4JPD3"/>
<name>A0A3N4JPD3_9PEZI</name>
<reference evidence="1 2" key="1">
    <citation type="journal article" date="2018" name="Nat. Ecol. Evol.">
        <title>Pezizomycetes genomes reveal the molecular basis of ectomycorrhizal truffle lifestyle.</title>
        <authorList>
            <person name="Murat C."/>
            <person name="Payen T."/>
            <person name="Noel B."/>
            <person name="Kuo A."/>
            <person name="Morin E."/>
            <person name="Chen J."/>
            <person name="Kohler A."/>
            <person name="Krizsan K."/>
            <person name="Balestrini R."/>
            <person name="Da Silva C."/>
            <person name="Montanini B."/>
            <person name="Hainaut M."/>
            <person name="Levati E."/>
            <person name="Barry K.W."/>
            <person name="Belfiori B."/>
            <person name="Cichocki N."/>
            <person name="Clum A."/>
            <person name="Dockter R.B."/>
            <person name="Fauchery L."/>
            <person name="Guy J."/>
            <person name="Iotti M."/>
            <person name="Le Tacon F."/>
            <person name="Lindquist E.A."/>
            <person name="Lipzen A."/>
            <person name="Malagnac F."/>
            <person name="Mello A."/>
            <person name="Molinier V."/>
            <person name="Miyauchi S."/>
            <person name="Poulain J."/>
            <person name="Riccioni C."/>
            <person name="Rubini A."/>
            <person name="Sitrit Y."/>
            <person name="Splivallo R."/>
            <person name="Traeger S."/>
            <person name="Wang M."/>
            <person name="Zifcakova L."/>
            <person name="Wipf D."/>
            <person name="Zambonelli A."/>
            <person name="Paolocci F."/>
            <person name="Nowrousian M."/>
            <person name="Ottonello S."/>
            <person name="Baldrian P."/>
            <person name="Spatafora J.W."/>
            <person name="Henrissat B."/>
            <person name="Nagy L.G."/>
            <person name="Aury J.M."/>
            <person name="Wincker P."/>
            <person name="Grigoriev I.V."/>
            <person name="Bonfante P."/>
            <person name="Martin F.M."/>
        </authorList>
    </citation>
    <scope>NUCLEOTIDE SEQUENCE [LARGE SCALE GENOMIC DNA]</scope>
    <source>
        <strain evidence="1 2">120613-1</strain>
    </source>
</reference>
<dbReference type="Proteomes" id="UP000276215">
    <property type="component" value="Unassembled WGS sequence"/>
</dbReference>
<feature type="non-terminal residue" evidence="1">
    <location>
        <position position="1"/>
    </location>
</feature>
<proteinExistence type="predicted"/>
<gene>
    <name evidence="1" type="ORF">L873DRAFT_1627869</name>
</gene>
<dbReference type="EMBL" id="ML120392">
    <property type="protein sequence ID" value="RPA98858.1"/>
    <property type="molecule type" value="Genomic_DNA"/>
</dbReference>